<protein>
    <submittedName>
        <fullName evidence="1">Uncharacterized protein</fullName>
    </submittedName>
</protein>
<dbReference type="EMBL" id="DRXH01000141">
    <property type="protein sequence ID" value="HHM44456.1"/>
    <property type="molecule type" value="Genomic_DNA"/>
</dbReference>
<accession>A0A7J3VU27</accession>
<evidence type="ECO:0000313" key="1">
    <source>
        <dbReference type="EMBL" id="HHM44456.1"/>
    </source>
</evidence>
<proteinExistence type="predicted"/>
<reference evidence="1" key="1">
    <citation type="journal article" date="2020" name="mSystems">
        <title>Genome- and Community-Level Interaction Insights into Carbon Utilization and Element Cycling Functions of Hydrothermarchaeota in Hydrothermal Sediment.</title>
        <authorList>
            <person name="Zhou Z."/>
            <person name="Liu Y."/>
            <person name="Xu W."/>
            <person name="Pan J."/>
            <person name="Luo Z.H."/>
            <person name="Li M."/>
        </authorList>
    </citation>
    <scope>NUCLEOTIDE SEQUENCE [LARGE SCALE GENOMIC DNA]</scope>
    <source>
        <strain evidence="1">SpSt-1074</strain>
    </source>
</reference>
<comment type="caution">
    <text evidence="1">The sequence shown here is derived from an EMBL/GenBank/DDBJ whole genome shotgun (WGS) entry which is preliminary data.</text>
</comment>
<gene>
    <name evidence="1" type="ORF">ENM31_04075</name>
</gene>
<sequence>MGLMEKILSYVPGYRGYKEKELRRETDILVRRKVSSILAEAKADLNFPLSPSEARQLANDSEARFLFETVRALLDKAVQRIDKAVAGYAGLFDSVKVREDKLDAVLRHDLALIEKAESVKQLVAEIKGSEADWKNKANRLKSVLMEFERLVDERTALLKGLSEVV</sequence>
<organism evidence="1">
    <name type="scientific">Caldiarchaeum subterraneum</name>
    <dbReference type="NCBI Taxonomy" id="311458"/>
    <lineage>
        <taxon>Archaea</taxon>
        <taxon>Nitrososphaerota</taxon>
        <taxon>Candidatus Caldarchaeales</taxon>
        <taxon>Candidatus Caldarchaeaceae</taxon>
        <taxon>Candidatus Caldarchaeum</taxon>
    </lineage>
</organism>
<dbReference type="AlphaFoldDB" id="A0A7J3VU27"/>
<name>A0A7J3VU27_CALS0</name>